<keyword evidence="3" id="KW-1185">Reference proteome</keyword>
<evidence type="ECO:0000313" key="3">
    <source>
        <dbReference type="Proteomes" id="UP000029640"/>
    </source>
</evidence>
<feature type="transmembrane region" description="Helical" evidence="1">
    <location>
        <begin position="25"/>
        <end position="46"/>
    </location>
</feature>
<keyword evidence="1" id="KW-0472">Membrane</keyword>
<dbReference type="AlphaFoldDB" id="A0A095VU20"/>
<proteinExistence type="predicted"/>
<reference evidence="2 3" key="1">
    <citation type="journal article" date="2014" name="Genome Announc.">
        <title>Genome Sequence of Gammaproteobacterial Pseudohaliea rubra Type Strain DSM 19751, Isolated from Coastal Seawater of the Mediterranean Sea.</title>
        <authorList>
            <person name="Spring S."/>
            <person name="Fiebig A."/>
            <person name="Riedel T."/>
            <person name="Goker M."/>
            <person name="Klenk H.P."/>
        </authorList>
    </citation>
    <scope>NUCLEOTIDE SEQUENCE [LARGE SCALE GENOMIC DNA]</scope>
    <source>
        <strain evidence="2 3">DSM 19751</strain>
    </source>
</reference>
<dbReference type="Proteomes" id="UP000029640">
    <property type="component" value="Unassembled WGS sequence"/>
</dbReference>
<dbReference type="RefSeq" id="WP_035514587.1">
    <property type="nucleotide sequence ID" value="NZ_KN234749.1"/>
</dbReference>
<keyword evidence="1" id="KW-0812">Transmembrane</keyword>
<dbReference type="EMBL" id="AUVB01000024">
    <property type="protein sequence ID" value="KGE04553.1"/>
    <property type="molecule type" value="Genomic_DNA"/>
</dbReference>
<organism evidence="2 3">
    <name type="scientific">Pseudohaliea rubra DSM 19751</name>
    <dbReference type="NCBI Taxonomy" id="1265313"/>
    <lineage>
        <taxon>Bacteria</taxon>
        <taxon>Pseudomonadati</taxon>
        <taxon>Pseudomonadota</taxon>
        <taxon>Gammaproteobacteria</taxon>
        <taxon>Cellvibrionales</taxon>
        <taxon>Halieaceae</taxon>
        <taxon>Pseudohaliea</taxon>
    </lineage>
</organism>
<gene>
    <name evidence="2" type="ORF">HRUBRA_00892</name>
</gene>
<dbReference type="HOGENOM" id="CLU_2206366_0_0_6"/>
<name>A0A095VU20_9GAMM</name>
<accession>A0A095VU20</accession>
<comment type="caution">
    <text evidence="2">The sequence shown here is derived from an EMBL/GenBank/DDBJ whole genome shotgun (WGS) entry which is preliminary data.</text>
</comment>
<evidence type="ECO:0000256" key="1">
    <source>
        <dbReference type="SAM" id="Phobius"/>
    </source>
</evidence>
<sequence>MFGSANHARSEDTALLAAAVQANPLLSGAVVLVAVVLVALVLAYYFRTRVLRRTKVELLRRVAEQSSLHRVVRMTEDERLPPRELFHDVVATLQDGWARALGVKVRI</sequence>
<evidence type="ECO:0000313" key="2">
    <source>
        <dbReference type="EMBL" id="KGE04553.1"/>
    </source>
</evidence>
<keyword evidence="1" id="KW-1133">Transmembrane helix</keyword>
<protein>
    <submittedName>
        <fullName evidence="2">Uncharacterized protein</fullName>
    </submittedName>
</protein>